<dbReference type="InterPro" id="IPR026444">
    <property type="entry name" value="Secre_tail"/>
</dbReference>
<dbReference type="InterPro" id="IPR051495">
    <property type="entry name" value="Epithelial_Barrier/Signaling"/>
</dbReference>
<keyword evidence="1" id="KW-0732">Signal</keyword>
<dbReference type="RefSeq" id="WP_129919948.1">
    <property type="nucleotide sequence ID" value="NZ_SEWE01000006.1"/>
</dbReference>
<feature type="domain" description="NIDO" evidence="2">
    <location>
        <begin position="177"/>
        <end position="253"/>
    </location>
</feature>
<dbReference type="GO" id="GO:0007160">
    <property type="term" value="P:cell-matrix adhesion"/>
    <property type="evidence" value="ECO:0007669"/>
    <property type="project" value="InterPro"/>
</dbReference>
<proteinExistence type="predicted"/>
<dbReference type="EMBL" id="SEWE01000006">
    <property type="protein sequence ID" value="RYU82456.1"/>
    <property type="molecule type" value="Genomic_DNA"/>
</dbReference>
<feature type="chain" id="PRO_5020308734" evidence="1">
    <location>
        <begin position="20"/>
        <end position="1011"/>
    </location>
</feature>
<evidence type="ECO:0000259" key="3">
    <source>
        <dbReference type="Pfam" id="PF18962"/>
    </source>
</evidence>
<evidence type="ECO:0000313" key="5">
    <source>
        <dbReference type="Proteomes" id="UP000294155"/>
    </source>
</evidence>
<organism evidence="4 5">
    <name type="scientific">Hymenobacter persicinus</name>
    <dbReference type="NCBI Taxonomy" id="2025506"/>
    <lineage>
        <taxon>Bacteria</taxon>
        <taxon>Pseudomonadati</taxon>
        <taxon>Bacteroidota</taxon>
        <taxon>Cytophagia</taxon>
        <taxon>Cytophagales</taxon>
        <taxon>Hymenobacteraceae</taxon>
        <taxon>Hymenobacter</taxon>
    </lineage>
</organism>
<sequence length="1011" mass="104642">MPNFYSTLLPRFLTTVWLAACTISYTRAQAPSAPPRVHDPALSDPTYAARKRQLSAAHRLAAPTPELLPASTGPLPACFEPLDSVSIPAVGGYTQVPRNDDGSLGPINLGFTFTLFGTPYTSVYINTNGNLTFTSPLQAFSASGFPISTPMVAAFWADVDTNPASSGSIWYKLYENRLVVTWNRVGYYNAATDKKNTFQIVLRANRADIVTDDVSFSYGDMQWTTGSASQGVNGFGGAPATVGANRGNGIDFIQTGRFNLNDASHPDNVNPSGVNWLDGRCVSYRVFAPGNLPPVASNLPANNTIFVNQGETVSIAPQFSGPEVGQTVRLAVNTNGLCNTSYSVTNTVNPTLNLSVTGGACNIGTSTILVTATDDGAPSQTEQFPITVVVNPPAVSSQWTGSVSSVYTAPANWSTSVVPTVSTNVTIPATAVRMPVLSAAASVNSLTIDAGASLTLAGPGTLTVNGTVLTNGPLSGEGMLVTAGSAAQSLGGSSRLTVGTLEVGSAGASLSGPVAVSRLLTLNGNLTTNAQALTLLSDATGSAMVVNNGAAAVTGNATVQRYINPANPGLGYRHYAAPVRNTTLGDLATTGFAPVLNPAYNSAITPGAVLPYPTVFGFNESRIGGARSSFDQGWFSPAATTETMAPGVGYTVNLGAAALVDFVGPLTTGPIARTGLTRGPEAASGWHLLGNPYPAPIDWTVAAAGLSGLDNAVYVYKSSGPYEGSYGSFVNGVGDARYLAVGQGFFVRTTTAGVAGSLSFTNAARLTSYLNPDFSRPATVETRPLLQLDLVQGTQRDAATVYFEKGATAAFDPAFDAYKLSGPVAGLALPADAETLSISGLPALTGADVTVPVRVWATVAGTYSLEAARLLNLPAGMRAYLQDTQTGTVTDLTQQPTYRFSLSAGFDGPRFRVLFSTRQVTSAAPGALGPQVQLYPNPAHDQALLLLPISLAQHPVTATLLNSLGQTVRTYSLAAPGSGQHALSLSGLARGVYSVQLSTAQGQIVKRLIIE</sequence>
<reference evidence="4 5" key="1">
    <citation type="submission" date="2019-02" db="EMBL/GenBank/DDBJ databases">
        <title>Bacterial novel species isolated from soil.</title>
        <authorList>
            <person name="Jung H.-Y."/>
        </authorList>
    </citation>
    <scope>NUCLEOTIDE SEQUENCE [LARGE SCALE GENOMIC DNA]</scope>
    <source>
        <strain evidence="4 5">1-3-3-3</strain>
    </source>
</reference>
<dbReference type="PANTHER" id="PTHR13802:SF59">
    <property type="entry name" value="SUSHI DOMAIN-CONTAINING PROTEIN 2"/>
    <property type="match status" value="1"/>
</dbReference>
<evidence type="ECO:0000259" key="2">
    <source>
        <dbReference type="Pfam" id="PF06119"/>
    </source>
</evidence>
<feature type="domain" description="NIDO" evidence="2">
    <location>
        <begin position="122"/>
        <end position="172"/>
    </location>
</feature>
<dbReference type="PANTHER" id="PTHR13802">
    <property type="entry name" value="MUCIN 4-RELATED"/>
    <property type="match status" value="1"/>
</dbReference>
<keyword evidence="5" id="KW-1185">Reference proteome</keyword>
<dbReference type="Pfam" id="PF06119">
    <property type="entry name" value="NIDO"/>
    <property type="match status" value="2"/>
</dbReference>
<dbReference type="NCBIfam" id="TIGR04183">
    <property type="entry name" value="Por_Secre_tail"/>
    <property type="match status" value="1"/>
</dbReference>
<dbReference type="InterPro" id="IPR003886">
    <property type="entry name" value="NIDO_dom"/>
</dbReference>
<feature type="domain" description="Secretion system C-terminal sorting" evidence="3">
    <location>
        <begin position="934"/>
        <end position="1010"/>
    </location>
</feature>
<gene>
    <name evidence="4" type="ORF">EWM57_04545</name>
</gene>
<protein>
    <submittedName>
        <fullName evidence="4">T9SS type A sorting domain-containing protein</fullName>
    </submittedName>
</protein>
<dbReference type="Proteomes" id="UP000294155">
    <property type="component" value="Unassembled WGS sequence"/>
</dbReference>
<accession>A0A4Q5LE89</accession>
<evidence type="ECO:0000313" key="4">
    <source>
        <dbReference type="EMBL" id="RYU82456.1"/>
    </source>
</evidence>
<evidence type="ECO:0000256" key="1">
    <source>
        <dbReference type="SAM" id="SignalP"/>
    </source>
</evidence>
<name>A0A4Q5LE89_9BACT</name>
<dbReference type="Pfam" id="PF18962">
    <property type="entry name" value="Por_Secre_tail"/>
    <property type="match status" value="1"/>
</dbReference>
<feature type="signal peptide" evidence="1">
    <location>
        <begin position="1"/>
        <end position="19"/>
    </location>
</feature>
<dbReference type="OrthoDB" id="1493708at2"/>
<comment type="caution">
    <text evidence="4">The sequence shown here is derived from an EMBL/GenBank/DDBJ whole genome shotgun (WGS) entry which is preliminary data.</text>
</comment>
<dbReference type="AlphaFoldDB" id="A0A4Q5LE89"/>